<evidence type="ECO:0000256" key="2">
    <source>
        <dbReference type="SAM" id="SignalP"/>
    </source>
</evidence>
<accession>A0A4R6WT40</accession>
<protein>
    <recommendedName>
        <fullName evidence="5">Lipoprotein</fullName>
    </recommendedName>
</protein>
<organism evidence="3 4">
    <name type="scientific">Dongia mobilis</name>
    <dbReference type="NCBI Taxonomy" id="578943"/>
    <lineage>
        <taxon>Bacteria</taxon>
        <taxon>Pseudomonadati</taxon>
        <taxon>Pseudomonadota</taxon>
        <taxon>Alphaproteobacteria</taxon>
        <taxon>Rhodospirillales</taxon>
        <taxon>Dongiaceae</taxon>
        <taxon>Dongia</taxon>
    </lineage>
</organism>
<evidence type="ECO:0000256" key="1">
    <source>
        <dbReference type="SAM" id="MobiDB-lite"/>
    </source>
</evidence>
<feature type="signal peptide" evidence="2">
    <location>
        <begin position="1"/>
        <end position="18"/>
    </location>
</feature>
<dbReference type="Proteomes" id="UP000295783">
    <property type="component" value="Unassembled WGS sequence"/>
</dbReference>
<dbReference type="AlphaFoldDB" id="A0A4R6WT40"/>
<feature type="compositionally biased region" description="Gly residues" evidence="1">
    <location>
        <begin position="45"/>
        <end position="55"/>
    </location>
</feature>
<comment type="caution">
    <text evidence="3">The sequence shown here is derived from an EMBL/GenBank/DDBJ whole genome shotgun (WGS) entry which is preliminary data.</text>
</comment>
<reference evidence="3 4" key="1">
    <citation type="submission" date="2019-03" db="EMBL/GenBank/DDBJ databases">
        <title>Genomic Encyclopedia of Type Strains, Phase III (KMG-III): the genomes of soil and plant-associated and newly described type strains.</title>
        <authorList>
            <person name="Whitman W."/>
        </authorList>
    </citation>
    <scope>NUCLEOTIDE SEQUENCE [LARGE SCALE GENOMIC DNA]</scope>
    <source>
        <strain evidence="3 4">CGMCC 1.7660</strain>
    </source>
</reference>
<feature type="chain" id="PRO_5020251635" description="Lipoprotein" evidence="2">
    <location>
        <begin position="19"/>
        <end position="216"/>
    </location>
</feature>
<evidence type="ECO:0000313" key="3">
    <source>
        <dbReference type="EMBL" id="TDQ86426.1"/>
    </source>
</evidence>
<gene>
    <name evidence="3" type="ORF">A8950_0118</name>
</gene>
<keyword evidence="4" id="KW-1185">Reference proteome</keyword>
<dbReference type="EMBL" id="SNYW01000001">
    <property type="protein sequence ID" value="TDQ86426.1"/>
    <property type="molecule type" value="Genomic_DNA"/>
</dbReference>
<feature type="compositionally biased region" description="Low complexity" evidence="1">
    <location>
        <begin position="33"/>
        <end position="44"/>
    </location>
</feature>
<sequence>MRPFMPLLLLALAACSWLGPDLPPVQRVAAEADAQAGDAQADGAPAGGAQAGGAQSGVVQAEPAPALPVQGAGDGVPTFDTTRATIAGDIITVTVTDPLPARSARLIAPDGAVTEAASIETERYTAHEDNSMRPRIGASVVGGSGGGVSTGIGIGFPLFGSDDSRTWRETQSRITIRLPDMAAYRADWQRYAIAVDLDDGVNRRSFQMLPPAPPME</sequence>
<evidence type="ECO:0008006" key="5">
    <source>
        <dbReference type="Google" id="ProtNLM"/>
    </source>
</evidence>
<evidence type="ECO:0000313" key="4">
    <source>
        <dbReference type="Proteomes" id="UP000295783"/>
    </source>
</evidence>
<name>A0A4R6WT40_9PROT</name>
<feature type="region of interest" description="Disordered" evidence="1">
    <location>
        <begin position="33"/>
        <end position="59"/>
    </location>
</feature>
<proteinExistence type="predicted"/>
<keyword evidence="2" id="KW-0732">Signal</keyword>
<dbReference type="PROSITE" id="PS51257">
    <property type="entry name" value="PROKAR_LIPOPROTEIN"/>
    <property type="match status" value="1"/>
</dbReference>